<evidence type="ECO:0000313" key="2">
    <source>
        <dbReference type="EMBL" id="KAF7830866.1"/>
    </source>
</evidence>
<evidence type="ECO:0000259" key="1">
    <source>
        <dbReference type="Pfam" id="PF25089"/>
    </source>
</evidence>
<reference evidence="2" key="1">
    <citation type="submission" date="2020-09" db="EMBL/GenBank/DDBJ databases">
        <title>Genome-Enabled Discovery of Anthraquinone Biosynthesis in Senna tora.</title>
        <authorList>
            <person name="Kang S.-H."/>
            <person name="Pandey R.P."/>
            <person name="Lee C.-M."/>
            <person name="Sim J.-S."/>
            <person name="Jeong J.-T."/>
            <person name="Choi B.-S."/>
            <person name="Jung M."/>
            <person name="Ginzburg D."/>
            <person name="Zhao K."/>
            <person name="Won S.Y."/>
            <person name="Oh T.-J."/>
            <person name="Yu Y."/>
            <person name="Kim N.-H."/>
            <person name="Lee O.R."/>
            <person name="Lee T.-H."/>
            <person name="Bashyal P."/>
            <person name="Kim T.-S."/>
            <person name="Lee W.-H."/>
            <person name="Kawkins C."/>
            <person name="Kim C.-K."/>
            <person name="Kim J.S."/>
            <person name="Ahn B.O."/>
            <person name="Rhee S.Y."/>
            <person name="Sohng J.K."/>
        </authorList>
    </citation>
    <scope>NUCLEOTIDE SEQUENCE</scope>
    <source>
        <tissue evidence="2">Leaf</tissue>
    </source>
</reference>
<protein>
    <submittedName>
        <fullName evidence="2">Ribonuclease H</fullName>
    </submittedName>
</protein>
<dbReference type="AlphaFoldDB" id="A0A834U1L5"/>
<dbReference type="OrthoDB" id="1752219at2759"/>
<dbReference type="PANTHER" id="PTHR35127:SF1">
    <property type="entry name" value="GENOME ASSEMBLY, CHROMOSOME: A10"/>
    <property type="match status" value="1"/>
</dbReference>
<dbReference type="InterPro" id="IPR056706">
    <property type="entry name" value="DUF7804"/>
</dbReference>
<evidence type="ECO:0000313" key="3">
    <source>
        <dbReference type="Proteomes" id="UP000634136"/>
    </source>
</evidence>
<dbReference type="PANTHER" id="PTHR35127">
    <property type="entry name" value="OS03G0736900 PROTEIN"/>
    <property type="match status" value="1"/>
</dbReference>
<gene>
    <name evidence="2" type="ORF">G2W53_013199</name>
</gene>
<dbReference type="Pfam" id="PF25089">
    <property type="entry name" value="DUF7804"/>
    <property type="match status" value="1"/>
</dbReference>
<organism evidence="2 3">
    <name type="scientific">Senna tora</name>
    <dbReference type="NCBI Taxonomy" id="362788"/>
    <lineage>
        <taxon>Eukaryota</taxon>
        <taxon>Viridiplantae</taxon>
        <taxon>Streptophyta</taxon>
        <taxon>Embryophyta</taxon>
        <taxon>Tracheophyta</taxon>
        <taxon>Spermatophyta</taxon>
        <taxon>Magnoliopsida</taxon>
        <taxon>eudicotyledons</taxon>
        <taxon>Gunneridae</taxon>
        <taxon>Pentapetalae</taxon>
        <taxon>rosids</taxon>
        <taxon>fabids</taxon>
        <taxon>Fabales</taxon>
        <taxon>Fabaceae</taxon>
        <taxon>Caesalpinioideae</taxon>
        <taxon>Cassia clade</taxon>
        <taxon>Senna</taxon>
    </lineage>
</organism>
<accession>A0A834U1L5</accession>
<sequence>MASSLDIVCNGGNINNLAKFGVGGGARRRPMSVAFGDRGRSAGRRGRITAAAVMTAAAAEKATATGLNVPMRLDLDLDLDLKSYGSKSDRREGKDSGVDASDRLDRWMRDSVVEIVKNLKEAPLLVQVFPKRNGDGVVSATATAPTTALVTEKRAMEKDWRAVKGNWESGKTALPEGKAVRLWTGLLFVEDDSSRVRTDGSVLHPLLLDESEELQRICRITIQECLAGSNHPLHRKLTDNAMCPRCGKEEETALHALRDCDSVADLWMRFLNPQRWNAFFSLDLCEWIEWNRHVHAGNDISENWQTTFGVAVWHIWKNRNLIVFENHIPNMQDLFFQILYMVKDTLLCKEPMGNMISKSSKAFRMIGWKPPDREKVKCNVDGSVFESTNTAGCGGVVRDASGNFICNLLMPHMLS</sequence>
<proteinExistence type="predicted"/>
<dbReference type="Proteomes" id="UP000634136">
    <property type="component" value="Unassembled WGS sequence"/>
</dbReference>
<comment type="caution">
    <text evidence="2">The sequence shown here is derived from an EMBL/GenBank/DDBJ whole genome shotgun (WGS) entry which is preliminary data.</text>
</comment>
<feature type="domain" description="DUF7804" evidence="1">
    <location>
        <begin position="100"/>
        <end position="177"/>
    </location>
</feature>
<dbReference type="EMBL" id="JAAIUW010000005">
    <property type="protein sequence ID" value="KAF7830866.1"/>
    <property type="molecule type" value="Genomic_DNA"/>
</dbReference>
<name>A0A834U1L5_9FABA</name>
<keyword evidence="3" id="KW-1185">Reference proteome</keyword>